<name>A0ABV8UMJ6_9PROT</name>
<dbReference type="InterPro" id="IPR005545">
    <property type="entry name" value="YCII"/>
</dbReference>
<proteinExistence type="inferred from homology"/>
<gene>
    <name evidence="3" type="ORF">ACFOW6_11280</name>
</gene>
<dbReference type="PANTHER" id="PTHR33606:SF3">
    <property type="entry name" value="PROTEIN YCII"/>
    <property type="match status" value="1"/>
</dbReference>
<dbReference type="Gene3D" id="3.30.70.1060">
    <property type="entry name" value="Dimeric alpha+beta barrel"/>
    <property type="match status" value="1"/>
</dbReference>
<sequence>MLFALICHDKPNSLALRKEKRPAHLSYLEGHRDQLVYAGPLMGEDGQTPVGSLIVLDVPDRTAAEAFAAGDPYARAGLFETVDIRATKQVFPGY</sequence>
<reference evidence="4" key="1">
    <citation type="journal article" date="2019" name="Int. J. Syst. Evol. Microbiol.">
        <title>The Global Catalogue of Microorganisms (GCM) 10K type strain sequencing project: providing services to taxonomists for standard genome sequencing and annotation.</title>
        <authorList>
            <consortium name="The Broad Institute Genomics Platform"/>
            <consortium name="The Broad Institute Genome Sequencing Center for Infectious Disease"/>
            <person name="Wu L."/>
            <person name="Ma J."/>
        </authorList>
    </citation>
    <scope>NUCLEOTIDE SEQUENCE [LARGE SCALE GENOMIC DNA]</scope>
    <source>
        <strain evidence="4">CECT 8472</strain>
    </source>
</reference>
<protein>
    <submittedName>
        <fullName evidence="3">YciI family protein</fullName>
    </submittedName>
</protein>
<feature type="domain" description="YCII-related" evidence="2">
    <location>
        <begin position="1"/>
        <end position="85"/>
    </location>
</feature>
<dbReference type="InterPro" id="IPR051807">
    <property type="entry name" value="Sec-metab_biosynth-assoc"/>
</dbReference>
<dbReference type="SUPFAM" id="SSF54909">
    <property type="entry name" value="Dimeric alpha+beta barrel"/>
    <property type="match status" value="1"/>
</dbReference>
<accession>A0ABV8UMJ6</accession>
<comment type="similarity">
    <text evidence="1">Belongs to the YciI family.</text>
</comment>
<evidence type="ECO:0000256" key="1">
    <source>
        <dbReference type="ARBA" id="ARBA00007689"/>
    </source>
</evidence>
<dbReference type="EMBL" id="JBHSCW010000006">
    <property type="protein sequence ID" value="MFC4352125.1"/>
    <property type="molecule type" value="Genomic_DNA"/>
</dbReference>
<keyword evidence="4" id="KW-1185">Reference proteome</keyword>
<comment type="caution">
    <text evidence="3">The sequence shown here is derived from an EMBL/GenBank/DDBJ whole genome shotgun (WGS) entry which is preliminary data.</text>
</comment>
<dbReference type="PANTHER" id="PTHR33606">
    <property type="entry name" value="PROTEIN YCII"/>
    <property type="match status" value="1"/>
</dbReference>
<organism evidence="3 4">
    <name type="scientific">Fodinicurvata halophila</name>
    <dbReference type="NCBI Taxonomy" id="1419723"/>
    <lineage>
        <taxon>Bacteria</taxon>
        <taxon>Pseudomonadati</taxon>
        <taxon>Pseudomonadota</taxon>
        <taxon>Alphaproteobacteria</taxon>
        <taxon>Rhodospirillales</taxon>
        <taxon>Rhodovibrionaceae</taxon>
        <taxon>Fodinicurvata</taxon>
    </lineage>
</organism>
<dbReference type="RefSeq" id="WP_382422475.1">
    <property type="nucleotide sequence ID" value="NZ_JBHSCW010000006.1"/>
</dbReference>
<evidence type="ECO:0000313" key="3">
    <source>
        <dbReference type="EMBL" id="MFC4352125.1"/>
    </source>
</evidence>
<dbReference type="InterPro" id="IPR011008">
    <property type="entry name" value="Dimeric_a/b-barrel"/>
</dbReference>
<dbReference type="Proteomes" id="UP001595799">
    <property type="component" value="Unassembled WGS sequence"/>
</dbReference>
<evidence type="ECO:0000259" key="2">
    <source>
        <dbReference type="Pfam" id="PF03795"/>
    </source>
</evidence>
<dbReference type="Pfam" id="PF03795">
    <property type="entry name" value="YCII"/>
    <property type="match status" value="1"/>
</dbReference>
<evidence type="ECO:0000313" key="4">
    <source>
        <dbReference type="Proteomes" id="UP001595799"/>
    </source>
</evidence>